<evidence type="ECO:0000256" key="10">
    <source>
        <dbReference type="HAMAP-Rule" id="MF_00463"/>
    </source>
</evidence>
<evidence type="ECO:0000256" key="2">
    <source>
        <dbReference type="ARBA" id="ARBA00022485"/>
    </source>
</evidence>
<dbReference type="PROSITE" id="PS00198">
    <property type="entry name" value="4FE4S_FER_1"/>
    <property type="match status" value="1"/>
</dbReference>
<evidence type="ECO:0000256" key="11">
    <source>
        <dbReference type="SAM" id="Phobius"/>
    </source>
</evidence>
<keyword evidence="8 10" id="KW-0411">Iron-sulfur</keyword>
<feature type="binding site" evidence="10">
    <location>
        <position position="159"/>
    </location>
    <ligand>
        <name>[4Fe-4S] cluster</name>
        <dbReference type="ChEBI" id="CHEBI:49883"/>
        <label>2</label>
    </ligand>
</feature>
<feature type="domain" description="4Fe-4S ferredoxin-type" evidence="12">
    <location>
        <begin position="228"/>
        <end position="258"/>
    </location>
</feature>
<evidence type="ECO:0000259" key="13">
    <source>
        <dbReference type="PROSITE" id="PS51656"/>
    </source>
</evidence>
<feature type="domain" description="4Fe-4S ferredoxin-type" evidence="12">
    <location>
        <begin position="184"/>
        <end position="213"/>
    </location>
</feature>
<comment type="similarity">
    <text evidence="10">Belongs to the 4Fe4S bacterial-type ferredoxin family. RnfB subfamily.</text>
</comment>
<dbReference type="Pfam" id="PF04060">
    <property type="entry name" value="FeS"/>
    <property type="match status" value="1"/>
</dbReference>
<dbReference type="GO" id="GO:0009055">
    <property type="term" value="F:electron transfer activity"/>
    <property type="evidence" value="ECO:0007669"/>
    <property type="project" value="InterPro"/>
</dbReference>
<dbReference type="PANTHER" id="PTHR43560">
    <property type="entry name" value="ION-TRANSLOCATING OXIDOREDUCTASE COMPLEX SUBUNIT B"/>
    <property type="match status" value="1"/>
</dbReference>
<proteinExistence type="inferred from homology"/>
<keyword evidence="6 10" id="KW-0249">Electron transport</keyword>
<feature type="binding site" evidence="10">
    <location>
        <position position="163"/>
    </location>
    <ligand>
        <name>[4Fe-4S] cluster</name>
        <dbReference type="ChEBI" id="CHEBI:49883"/>
        <label>2</label>
    </ligand>
</feature>
<dbReference type="Pfam" id="PF00037">
    <property type="entry name" value="Fer4"/>
    <property type="match status" value="1"/>
</dbReference>
<organism evidence="14 15">
    <name type="scientific">Allochromatium warmingii</name>
    <name type="common">Chromatium warmingii</name>
    <dbReference type="NCBI Taxonomy" id="61595"/>
    <lineage>
        <taxon>Bacteria</taxon>
        <taxon>Pseudomonadati</taxon>
        <taxon>Pseudomonadota</taxon>
        <taxon>Gammaproteobacteria</taxon>
        <taxon>Chromatiales</taxon>
        <taxon>Chromatiaceae</taxon>
        <taxon>Allochromatium</taxon>
    </lineage>
</organism>
<dbReference type="EMBL" id="FNOW01000017">
    <property type="protein sequence ID" value="SDX87896.1"/>
    <property type="molecule type" value="Genomic_DNA"/>
</dbReference>
<comment type="cofactor">
    <cofactor evidence="10">
        <name>[4Fe-4S] cluster</name>
        <dbReference type="ChEBI" id="CHEBI:49883"/>
    </cofactor>
    <text evidence="10">Binds 3 [4Fe-4S] clusters.</text>
</comment>
<dbReference type="PROSITE" id="PS51656">
    <property type="entry name" value="4FE4S"/>
    <property type="match status" value="1"/>
</dbReference>
<keyword evidence="2 10" id="KW-0004">4Fe-4S</keyword>
<dbReference type="InterPro" id="IPR007202">
    <property type="entry name" value="4Fe-4S_dom"/>
</dbReference>
<evidence type="ECO:0000256" key="6">
    <source>
        <dbReference type="ARBA" id="ARBA00022982"/>
    </source>
</evidence>
<evidence type="ECO:0000256" key="5">
    <source>
        <dbReference type="ARBA" id="ARBA00022967"/>
    </source>
</evidence>
<keyword evidence="1 10" id="KW-0813">Transport</keyword>
<gene>
    <name evidence="10" type="primary">rnfB</name>
    <name evidence="14" type="ORF">SAMN05421644_11737</name>
</gene>
<keyword evidence="10" id="KW-1003">Cell membrane</keyword>
<dbReference type="GO" id="GO:0005886">
    <property type="term" value="C:plasma membrane"/>
    <property type="evidence" value="ECO:0007669"/>
    <property type="project" value="UniProtKB-SubCell"/>
</dbReference>
<keyword evidence="5 10" id="KW-1278">Translocase</keyword>
<evidence type="ECO:0000313" key="15">
    <source>
        <dbReference type="Proteomes" id="UP000198672"/>
    </source>
</evidence>
<keyword evidence="7 10" id="KW-0408">Iron</keyword>
<feature type="binding site" evidence="10">
    <location>
        <position position="71"/>
    </location>
    <ligand>
        <name>[4Fe-4S] cluster</name>
        <dbReference type="ChEBI" id="CHEBI:49883"/>
        <label>1</label>
    </ligand>
</feature>
<keyword evidence="11" id="KW-0812">Transmembrane</keyword>
<feature type="binding site" evidence="10">
    <location>
        <position position="193"/>
    </location>
    <ligand>
        <name>[4Fe-4S] cluster</name>
        <dbReference type="ChEBI" id="CHEBI:49883"/>
        <label>3</label>
    </ligand>
</feature>
<dbReference type="Gene3D" id="3.30.70.20">
    <property type="match status" value="2"/>
</dbReference>
<keyword evidence="15" id="KW-1185">Reference proteome</keyword>
<evidence type="ECO:0000256" key="1">
    <source>
        <dbReference type="ARBA" id="ARBA00022448"/>
    </source>
</evidence>
<evidence type="ECO:0000256" key="7">
    <source>
        <dbReference type="ARBA" id="ARBA00023004"/>
    </source>
</evidence>
<dbReference type="Gene3D" id="1.10.15.40">
    <property type="entry name" value="Electron transport complex subunit B, putative Fe-S cluster"/>
    <property type="match status" value="1"/>
</dbReference>
<dbReference type="PANTHER" id="PTHR43560:SF1">
    <property type="entry name" value="ION-TRANSLOCATING OXIDOREDUCTASE COMPLEX SUBUNIT B"/>
    <property type="match status" value="1"/>
</dbReference>
<dbReference type="STRING" id="61595.SAMN05421644_11737"/>
<feature type="transmembrane region" description="Helical" evidence="11">
    <location>
        <begin position="23"/>
        <end position="46"/>
    </location>
</feature>
<keyword evidence="11" id="KW-1133">Transmembrane helix</keyword>
<dbReference type="SUPFAM" id="SSF54862">
    <property type="entry name" value="4Fe-4S ferredoxins"/>
    <property type="match status" value="2"/>
</dbReference>
<keyword evidence="9 10" id="KW-0472">Membrane</keyword>
<feature type="binding site" evidence="10">
    <location>
        <position position="199"/>
    </location>
    <ligand>
        <name>[4Fe-4S] cluster</name>
        <dbReference type="ChEBI" id="CHEBI:49883"/>
        <label>3</label>
    </ligand>
</feature>
<keyword evidence="3 10" id="KW-0479">Metal-binding</keyword>
<dbReference type="Proteomes" id="UP000198672">
    <property type="component" value="Unassembled WGS sequence"/>
</dbReference>
<feature type="binding site" evidence="10">
    <location>
        <position position="96"/>
    </location>
    <ligand>
        <name>[4Fe-4S] cluster</name>
        <dbReference type="ChEBI" id="CHEBI:49883"/>
        <label>1</label>
    </ligand>
</feature>
<dbReference type="InterPro" id="IPR017896">
    <property type="entry name" value="4Fe4S_Fe-S-bd"/>
</dbReference>
<feature type="binding site" evidence="10">
    <location>
        <position position="169"/>
    </location>
    <ligand>
        <name>[4Fe-4S] cluster</name>
        <dbReference type="ChEBI" id="CHEBI:49883"/>
        <label>2</label>
    </ligand>
</feature>
<dbReference type="InterPro" id="IPR017900">
    <property type="entry name" value="4Fe4S_Fe_S_CS"/>
</dbReference>
<comment type="subunit">
    <text evidence="10">The complex is composed of six subunits: RnfA, RnfB, RnfC, RnfD, RnfE and RnfG.</text>
</comment>
<protein>
    <recommendedName>
        <fullName evidence="10">Ion-translocating oxidoreductase complex subunit B</fullName>
        <ecNumber evidence="10">7.-.-.-</ecNumber>
    </recommendedName>
    <alternativeName>
        <fullName evidence="10">Rnf electron transport complex subunit B</fullName>
    </alternativeName>
</protein>
<keyword evidence="10" id="KW-0997">Cell inner membrane</keyword>
<dbReference type="GO" id="GO:0051539">
    <property type="term" value="F:4 iron, 4 sulfur cluster binding"/>
    <property type="evidence" value="ECO:0007669"/>
    <property type="project" value="UniProtKB-UniRule"/>
</dbReference>
<name>A0A1H3FA66_ALLWA</name>
<keyword evidence="4 10" id="KW-0677">Repeat</keyword>
<comment type="function">
    <text evidence="10">Part of a membrane-bound complex that couples electron transfer with translocation of ions across the membrane.</text>
</comment>
<feature type="domain" description="4Fe-4S" evidence="13">
    <location>
        <begin position="54"/>
        <end position="113"/>
    </location>
</feature>
<evidence type="ECO:0000259" key="12">
    <source>
        <dbReference type="PROSITE" id="PS51379"/>
    </source>
</evidence>
<dbReference type="GO" id="GO:0046872">
    <property type="term" value="F:metal ion binding"/>
    <property type="evidence" value="ECO:0007669"/>
    <property type="project" value="UniProtKB-KW"/>
</dbReference>
<reference evidence="15" key="1">
    <citation type="submission" date="2016-10" db="EMBL/GenBank/DDBJ databases">
        <authorList>
            <person name="Varghese N."/>
            <person name="Submissions S."/>
        </authorList>
    </citation>
    <scope>NUCLEOTIDE SEQUENCE [LARGE SCALE GENOMIC DNA]</scope>
    <source>
        <strain evidence="15">DSM 173</strain>
    </source>
</reference>
<accession>A0A1H3FA66</accession>
<dbReference type="GO" id="GO:0022900">
    <property type="term" value="P:electron transport chain"/>
    <property type="evidence" value="ECO:0007669"/>
    <property type="project" value="UniProtKB-UniRule"/>
</dbReference>
<evidence type="ECO:0000256" key="3">
    <source>
        <dbReference type="ARBA" id="ARBA00022723"/>
    </source>
</evidence>
<comment type="subcellular location">
    <subcellularLocation>
        <location evidence="10">Cell inner membrane</location>
    </subcellularLocation>
</comment>
<dbReference type="EC" id="7.-.-.-" evidence="10"/>
<evidence type="ECO:0000256" key="9">
    <source>
        <dbReference type="ARBA" id="ARBA00023136"/>
    </source>
</evidence>
<feature type="binding site" evidence="10">
    <location>
        <position position="79"/>
    </location>
    <ligand>
        <name>[4Fe-4S] cluster</name>
        <dbReference type="ChEBI" id="CHEBI:49883"/>
        <label>1</label>
    </ligand>
</feature>
<evidence type="ECO:0000313" key="14">
    <source>
        <dbReference type="EMBL" id="SDX87896.1"/>
    </source>
</evidence>
<dbReference type="InterPro" id="IPR010207">
    <property type="entry name" value="Elect_transpt_cplx_RnfB/RsxB"/>
</dbReference>
<dbReference type="InterPro" id="IPR050395">
    <property type="entry name" value="4Fe4S_Ferredoxin_RnfB"/>
</dbReference>
<comment type="caution">
    <text evidence="10">Lacks conserved residue(s) required for the propagation of feature annotation.</text>
</comment>
<feature type="binding site" evidence="10">
    <location>
        <position position="173"/>
    </location>
    <ligand>
        <name>[4Fe-4S] cluster</name>
        <dbReference type="ChEBI" id="CHEBI:49883"/>
        <label>3</label>
    </ligand>
</feature>
<dbReference type="HAMAP" id="MF_00463">
    <property type="entry name" value="RsxB_RnfB"/>
    <property type="match status" value="1"/>
</dbReference>
<dbReference type="PROSITE" id="PS51379">
    <property type="entry name" value="4FE4S_FER_2"/>
    <property type="match status" value="2"/>
</dbReference>
<dbReference type="AlphaFoldDB" id="A0A1H3FA66"/>
<feature type="binding site" evidence="10">
    <location>
        <position position="74"/>
    </location>
    <ligand>
        <name>[4Fe-4S] cluster</name>
        <dbReference type="ChEBI" id="CHEBI:49883"/>
        <label>1</label>
    </ligand>
</feature>
<evidence type="ECO:0000256" key="4">
    <source>
        <dbReference type="ARBA" id="ARBA00022737"/>
    </source>
</evidence>
<sequence>MFIAAALAGRCGAERRRRIDLSMATILTAVGFMAALGLLLALLLVIANKRLYVFEDPRIDQVEDLLPKANCGACGEAGCRPFAEKLVKGEIDPARCSVNSKSMNQVIADFLGVALSAHERWVARLACDGGGNVAYLRAHYSGLPSCRAAALVSGGGRGCTWGCLGFGDCEIVCDFGAIYMNRQGIPVVIEDKCTACGECVTVCPKDLFELHPVSHRLWVACKNLEFGDQAEHHCEVACTACGRCAQDSPEGLIQIKDNLAVIDYSNNALASKVAIERCPTGAIVWLEADGTVVKGRDARKVLRKGTKGALPAV</sequence>
<evidence type="ECO:0000256" key="8">
    <source>
        <dbReference type="ARBA" id="ARBA00023014"/>
    </source>
</evidence>
<feature type="binding site" evidence="10">
    <location>
        <position position="196"/>
    </location>
    <ligand>
        <name>[4Fe-4S] cluster</name>
        <dbReference type="ChEBI" id="CHEBI:49883"/>
        <label>3</label>
    </ligand>
</feature>
<feature type="binding site" evidence="10">
    <location>
        <position position="203"/>
    </location>
    <ligand>
        <name>[4Fe-4S] cluster</name>
        <dbReference type="ChEBI" id="CHEBI:49883"/>
        <label>2</label>
    </ligand>
</feature>
<feature type="region of interest" description="Hydrophobic" evidence="10">
    <location>
        <begin position="1"/>
        <end position="48"/>
    </location>
</feature>